<evidence type="ECO:0000313" key="2">
    <source>
        <dbReference type="Proteomes" id="UP000727407"/>
    </source>
</evidence>
<dbReference type="Proteomes" id="UP000727407">
    <property type="component" value="Unassembled WGS sequence"/>
</dbReference>
<sequence length="90" mass="10491">SRRSVPDVYRRSVCGARVPGRTTRASQDQVDDDVQEMRVCVTVRSSMTYRRVTCHMLHSLHQRRALKDLVVDFDRATQTRLTRNTRVSSR</sequence>
<feature type="non-terminal residue" evidence="1">
    <location>
        <position position="1"/>
    </location>
</feature>
<organism evidence="1 2">
    <name type="scientific">Clarias magur</name>
    <name type="common">Asian catfish</name>
    <name type="synonym">Macropteronotus magur</name>
    <dbReference type="NCBI Taxonomy" id="1594786"/>
    <lineage>
        <taxon>Eukaryota</taxon>
        <taxon>Metazoa</taxon>
        <taxon>Chordata</taxon>
        <taxon>Craniata</taxon>
        <taxon>Vertebrata</taxon>
        <taxon>Euteleostomi</taxon>
        <taxon>Actinopterygii</taxon>
        <taxon>Neopterygii</taxon>
        <taxon>Teleostei</taxon>
        <taxon>Ostariophysi</taxon>
        <taxon>Siluriformes</taxon>
        <taxon>Clariidae</taxon>
        <taxon>Clarias</taxon>
    </lineage>
</organism>
<keyword evidence="2" id="KW-1185">Reference proteome</keyword>
<protein>
    <submittedName>
        <fullName evidence="1">Uncharacterized protein</fullName>
    </submittedName>
</protein>
<evidence type="ECO:0000313" key="1">
    <source>
        <dbReference type="EMBL" id="KAF5904552.1"/>
    </source>
</evidence>
<gene>
    <name evidence="1" type="ORF">DAT39_005680</name>
</gene>
<comment type="caution">
    <text evidence="1">The sequence shown here is derived from an EMBL/GenBank/DDBJ whole genome shotgun (WGS) entry which is preliminary data.</text>
</comment>
<accession>A0A8J4USG0</accession>
<dbReference type="EMBL" id="QNUK01000055">
    <property type="protein sequence ID" value="KAF5904552.1"/>
    <property type="molecule type" value="Genomic_DNA"/>
</dbReference>
<name>A0A8J4USG0_CLAMG</name>
<reference evidence="1" key="1">
    <citation type="submission" date="2020-07" db="EMBL/GenBank/DDBJ databases">
        <title>Clarias magur genome sequencing, assembly and annotation.</title>
        <authorList>
            <person name="Kushwaha B."/>
            <person name="Kumar R."/>
            <person name="Das P."/>
            <person name="Joshi C.G."/>
            <person name="Kumar D."/>
            <person name="Nagpure N.S."/>
            <person name="Pandey M."/>
            <person name="Agarwal S."/>
            <person name="Srivastava S."/>
            <person name="Singh M."/>
            <person name="Sahoo L."/>
            <person name="Jayasankar P."/>
            <person name="Meher P.K."/>
            <person name="Koringa P.G."/>
            <person name="Iquebal M.A."/>
            <person name="Das S.P."/>
            <person name="Bit A."/>
            <person name="Patnaik S."/>
            <person name="Patel N."/>
            <person name="Shah T.M."/>
            <person name="Hinsu A."/>
            <person name="Jena J.K."/>
        </authorList>
    </citation>
    <scope>NUCLEOTIDE SEQUENCE</scope>
    <source>
        <strain evidence="1">CIFAMagur01</strain>
        <tissue evidence="1">Testis</tissue>
    </source>
</reference>
<dbReference type="AlphaFoldDB" id="A0A8J4USG0"/>
<proteinExistence type="predicted"/>